<comment type="caution">
    <text evidence="3">The sequence shown here is derived from an EMBL/GenBank/DDBJ whole genome shotgun (WGS) entry which is preliminary data.</text>
</comment>
<organism evidence="3 4">
    <name type="scientific">Mesorhizobium argentiipisi</name>
    <dbReference type="NCBI Taxonomy" id="3015175"/>
    <lineage>
        <taxon>Bacteria</taxon>
        <taxon>Pseudomonadati</taxon>
        <taxon>Pseudomonadota</taxon>
        <taxon>Alphaproteobacteria</taxon>
        <taxon>Hyphomicrobiales</taxon>
        <taxon>Phyllobacteriaceae</taxon>
        <taxon>Mesorhizobium</taxon>
    </lineage>
</organism>
<evidence type="ECO:0000256" key="1">
    <source>
        <dbReference type="ARBA" id="ARBA00008853"/>
    </source>
</evidence>
<keyword evidence="4" id="KW-1185">Reference proteome</keyword>
<dbReference type="PANTHER" id="PTHR10907">
    <property type="entry name" value="REGUCALCIN"/>
    <property type="match status" value="1"/>
</dbReference>
<feature type="domain" description="SMP-30/Gluconolactonase/LRE-like region" evidence="2">
    <location>
        <begin position="15"/>
        <end position="51"/>
    </location>
</feature>
<evidence type="ECO:0000313" key="3">
    <source>
        <dbReference type="EMBL" id="MEI9400821.1"/>
    </source>
</evidence>
<protein>
    <submittedName>
        <fullName evidence="3">SMP-30/gluconolactonase/LRE family protein</fullName>
    </submittedName>
</protein>
<gene>
    <name evidence="3" type="ORF">O7A05_01195</name>
</gene>
<comment type="similarity">
    <text evidence="1">Belongs to the SMP-30/CGR1 family.</text>
</comment>
<dbReference type="RefSeq" id="WP_337091121.1">
    <property type="nucleotide sequence ID" value="NZ_JAPYKO010000001.1"/>
</dbReference>
<evidence type="ECO:0000259" key="2">
    <source>
        <dbReference type="Pfam" id="PF08450"/>
    </source>
</evidence>
<dbReference type="InterPro" id="IPR011042">
    <property type="entry name" value="6-blade_b-propeller_TolB-like"/>
</dbReference>
<proteinExistence type="inferred from homology"/>
<dbReference type="Gene3D" id="2.120.10.30">
    <property type="entry name" value="TolB, C-terminal domain"/>
    <property type="match status" value="1"/>
</dbReference>
<dbReference type="EMBL" id="JAPYKO010000001">
    <property type="protein sequence ID" value="MEI9400821.1"/>
    <property type="molecule type" value="Genomic_DNA"/>
</dbReference>
<reference evidence="3 4" key="1">
    <citation type="submission" date="2022-12" db="EMBL/GenBank/DDBJ databases">
        <authorList>
            <person name="Muema E."/>
        </authorList>
    </citation>
    <scope>NUCLEOTIDE SEQUENCE [LARGE SCALE GENOMIC DNA]</scope>
    <source>
        <strain evidence="4">1330</strain>
    </source>
</reference>
<evidence type="ECO:0000313" key="4">
    <source>
        <dbReference type="Proteomes" id="UP001366503"/>
    </source>
</evidence>
<sequence>MAICGTRNGRLAPGTYAPDGSIDRIVELPVQRPSSCMFGGPDLAMLYVTTAIWDSNEADLRAQPLAGSLLALDVGVRGVPEPRFAG</sequence>
<dbReference type="InterPro" id="IPR013658">
    <property type="entry name" value="SGL"/>
</dbReference>
<name>A0ABU8K533_9HYPH</name>
<accession>A0ABU8K533</accession>
<dbReference type="PANTHER" id="PTHR10907:SF47">
    <property type="entry name" value="REGUCALCIN"/>
    <property type="match status" value="1"/>
</dbReference>
<dbReference type="Pfam" id="PF08450">
    <property type="entry name" value="SGL"/>
    <property type="match status" value="1"/>
</dbReference>
<dbReference type="SUPFAM" id="SSF63829">
    <property type="entry name" value="Calcium-dependent phosphotriesterase"/>
    <property type="match status" value="1"/>
</dbReference>
<dbReference type="Proteomes" id="UP001366503">
    <property type="component" value="Unassembled WGS sequence"/>
</dbReference>